<organism evidence="2 3">
    <name type="scientific">Seminavis robusta</name>
    <dbReference type="NCBI Taxonomy" id="568900"/>
    <lineage>
        <taxon>Eukaryota</taxon>
        <taxon>Sar</taxon>
        <taxon>Stramenopiles</taxon>
        <taxon>Ochrophyta</taxon>
        <taxon>Bacillariophyta</taxon>
        <taxon>Bacillariophyceae</taxon>
        <taxon>Bacillariophycidae</taxon>
        <taxon>Naviculales</taxon>
        <taxon>Naviculaceae</taxon>
        <taxon>Seminavis</taxon>
    </lineage>
</organism>
<feature type="compositionally biased region" description="Polar residues" evidence="1">
    <location>
        <begin position="84"/>
        <end position="97"/>
    </location>
</feature>
<name>A0A9N8E4V1_9STRA</name>
<sequence length="148" mass="16760">MARPDKNDAILWPILADNRDPESHHYKLKPRRDTMLEQDNHSHPYCEQNNMKAAFVPVDFAHPSKQAGPTMSLVEVFLRQSHQGISNARRSTSTGQDVSKALPPDYKYLTPRQEQLPLPTSPPPLPRRCALVDFDQLGMPDDILLPAL</sequence>
<protein>
    <submittedName>
        <fullName evidence="2">Uncharacterized protein</fullName>
    </submittedName>
</protein>
<proteinExistence type="predicted"/>
<dbReference type="Proteomes" id="UP001153069">
    <property type="component" value="Unassembled WGS sequence"/>
</dbReference>
<evidence type="ECO:0000256" key="1">
    <source>
        <dbReference type="SAM" id="MobiDB-lite"/>
    </source>
</evidence>
<reference evidence="2" key="1">
    <citation type="submission" date="2020-06" db="EMBL/GenBank/DDBJ databases">
        <authorList>
            <consortium name="Plant Systems Biology data submission"/>
        </authorList>
    </citation>
    <scope>NUCLEOTIDE SEQUENCE</scope>
    <source>
        <strain evidence="2">D6</strain>
    </source>
</reference>
<dbReference type="EMBL" id="CAICTM010000620">
    <property type="protein sequence ID" value="CAB9513915.1"/>
    <property type="molecule type" value="Genomic_DNA"/>
</dbReference>
<keyword evidence="3" id="KW-1185">Reference proteome</keyword>
<gene>
    <name evidence="2" type="ORF">SEMRO_621_G176800.1</name>
</gene>
<feature type="region of interest" description="Disordered" evidence="1">
    <location>
        <begin position="84"/>
        <end position="105"/>
    </location>
</feature>
<accession>A0A9N8E4V1</accession>
<dbReference type="AlphaFoldDB" id="A0A9N8E4V1"/>
<evidence type="ECO:0000313" key="2">
    <source>
        <dbReference type="EMBL" id="CAB9513915.1"/>
    </source>
</evidence>
<evidence type="ECO:0000313" key="3">
    <source>
        <dbReference type="Proteomes" id="UP001153069"/>
    </source>
</evidence>
<comment type="caution">
    <text evidence="2">The sequence shown here is derived from an EMBL/GenBank/DDBJ whole genome shotgun (WGS) entry which is preliminary data.</text>
</comment>